<dbReference type="PANTHER" id="PTHR31511:SF12">
    <property type="entry name" value="RHO TERMINATION FACTOR N-TERMINAL DOMAIN-CONTAINING PROTEIN"/>
    <property type="match status" value="1"/>
</dbReference>
<dbReference type="GO" id="GO:0042575">
    <property type="term" value="C:DNA polymerase complex"/>
    <property type="evidence" value="ECO:0007669"/>
    <property type="project" value="UniProtKB-ARBA"/>
</dbReference>
<comment type="caution">
    <text evidence="2">The sequence shown here is derived from an EMBL/GenBank/DDBJ whole genome shotgun (WGS) entry which is preliminary data.</text>
</comment>
<dbReference type="EMBL" id="VYZN01000013">
    <property type="protein sequence ID" value="KAE9540986.1"/>
    <property type="molecule type" value="Genomic_DNA"/>
</dbReference>
<dbReference type="InterPro" id="IPR043502">
    <property type="entry name" value="DNA/RNA_pol_sf"/>
</dbReference>
<evidence type="ECO:0000313" key="3">
    <source>
        <dbReference type="Proteomes" id="UP000475862"/>
    </source>
</evidence>
<dbReference type="GO" id="GO:0003676">
    <property type="term" value="F:nucleic acid binding"/>
    <property type="evidence" value="ECO:0007669"/>
    <property type="project" value="InterPro"/>
</dbReference>
<dbReference type="InterPro" id="IPR001584">
    <property type="entry name" value="Integrase_cat-core"/>
</dbReference>
<dbReference type="SUPFAM" id="SSF56672">
    <property type="entry name" value="DNA/RNA polymerases"/>
    <property type="match status" value="1"/>
</dbReference>
<dbReference type="GO" id="GO:0071897">
    <property type="term" value="P:DNA biosynthetic process"/>
    <property type="evidence" value="ECO:0007669"/>
    <property type="project" value="UniProtKB-ARBA"/>
</dbReference>
<reference evidence="2 3" key="1">
    <citation type="submission" date="2019-08" db="EMBL/GenBank/DDBJ databases">
        <title>The genome of the soybean aphid Biotype 1, its phylome, world population structure and adaptation to the North American continent.</title>
        <authorList>
            <person name="Giordano R."/>
            <person name="Donthu R.K."/>
            <person name="Hernandez A.G."/>
            <person name="Wright C.L."/>
            <person name="Zimin A.V."/>
        </authorList>
    </citation>
    <scope>NUCLEOTIDE SEQUENCE [LARGE SCALE GENOMIC DNA]</scope>
    <source>
        <tissue evidence="2">Whole aphids</tissue>
    </source>
</reference>
<dbReference type="PANTHER" id="PTHR31511">
    <property type="entry name" value="PROTEIN CBG23764"/>
    <property type="match status" value="1"/>
</dbReference>
<proteinExistence type="predicted"/>
<keyword evidence="3" id="KW-1185">Reference proteome</keyword>
<dbReference type="PROSITE" id="PS50994">
    <property type="entry name" value="INTEGRASE"/>
    <property type="match status" value="1"/>
</dbReference>
<organism evidence="2 3">
    <name type="scientific">Aphis glycines</name>
    <name type="common">Soybean aphid</name>
    <dbReference type="NCBI Taxonomy" id="307491"/>
    <lineage>
        <taxon>Eukaryota</taxon>
        <taxon>Metazoa</taxon>
        <taxon>Ecdysozoa</taxon>
        <taxon>Arthropoda</taxon>
        <taxon>Hexapoda</taxon>
        <taxon>Insecta</taxon>
        <taxon>Pterygota</taxon>
        <taxon>Neoptera</taxon>
        <taxon>Paraneoptera</taxon>
        <taxon>Hemiptera</taxon>
        <taxon>Sternorrhyncha</taxon>
        <taxon>Aphidomorpha</taxon>
        <taxon>Aphidoidea</taxon>
        <taxon>Aphididae</taxon>
        <taxon>Aphidini</taxon>
        <taxon>Aphis</taxon>
        <taxon>Aphis</taxon>
    </lineage>
</organism>
<evidence type="ECO:0000259" key="1">
    <source>
        <dbReference type="PROSITE" id="PS50994"/>
    </source>
</evidence>
<dbReference type="Pfam" id="PF26634">
    <property type="entry name" value="DUF8207"/>
    <property type="match status" value="1"/>
</dbReference>
<dbReference type="Proteomes" id="UP000475862">
    <property type="component" value="Unassembled WGS sequence"/>
</dbReference>
<dbReference type="InterPro" id="IPR012337">
    <property type="entry name" value="RNaseH-like_sf"/>
</dbReference>
<dbReference type="SUPFAM" id="SSF53098">
    <property type="entry name" value="Ribonuclease H-like"/>
    <property type="match status" value="2"/>
</dbReference>
<protein>
    <recommendedName>
        <fullName evidence="1">Integrase catalytic domain-containing protein</fullName>
    </recommendedName>
</protein>
<accession>A0A6G0TXK0</accession>
<name>A0A6G0TXK0_APHGL</name>
<dbReference type="InterPro" id="IPR058520">
    <property type="entry name" value="DUF8207"/>
</dbReference>
<dbReference type="Gene3D" id="3.30.420.10">
    <property type="entry name" value="Ribonuclease H-like superfamily/Ribonuclease H"/>
    <property type="match status" value="1"/>
</dbReference>
<dbReference type="OrthoDB" id="8191949at2759"/>
<dbReference type="GO" id="GO:0015074">
    <property type="term" value="P:DNA integration"/>
    <property type="evidence" value="ECO:0007669"/>
    <property type="project" value="InterPro"/>
</dbReference>
<gene>
    <name evidence="2" type="ORF">AGLY_004231</name>
</gene>
<evidence type="ECO:0000313" key="2">
    <source>
        <dbReference type="EMBL" id="KAE9540986.1"/>
    </source>
</evidence>
<dbReference type="InterPro" id="IPR036397">
    <property type="entry name" value="RNaseH_sf"/>
</dbReference>
<feature type="domain" description="Integrase catalytic" evidence="1">
    <location>
        <begin position="402"/>
        <end position="576"/>
    </location>
</feature>
<sequence>MPADTIKLGPNATNYLPTIEPNNSFGIYYNKDFEDHMIGKCMITFENDDIILNGKKYKGTVGLWRLLAHSDVTRPEYSTEDDFKIYKEILIETDSIYQNNDKSTGRAKSSGGVKYISMISNIWKEINEKKRPITKPTTKPIGEGLRQYTDDRIEYRYIDNMKQLTDRLQLIAAEERAGNNNYHNEKLGILHLCKTSMEKIIDTPKDEAARDHDYFYKDHKDTKTRHEADKILKQKAMERFNAPDTNMNEKIPALLTAYAMKSKRHQKILEILKEGCFMRNDLPMKSWVNECGVLNLNDSTQNGSHWVAWKKMKNKKIYFDSFGINPPPKELVNYLGKHNLWYTDRKFQDYNDPPICGHLTKNINATKIQTVNGRWRISTKCFICKKNKNKLLLAKELHKPVRKRFPKRRIITHGINDLWAVDLVIMRNCSDENEGYCNIITVIDTFSKLAWAFPLKKKDGISVSKAFEKIIEQAKTQNHQTPKLLHAVKGLEFENKHFKNVLKKYSIHMYHTQNEEKSAIIEKFNRTLNGKMRLCFEVQKSKKWINILQNLLDEYNFKDIHRSIGMKPCEVNKSNEDDVLHKLFSTKNKPKPKIKFSVGDRVRIKAYKKTFVKENDNINKMDNKKTYPTKTCDKCNLTIGCTNWSAHLKSVRHGKNYIDQTIVPFRFNRTFKGIPINQEKQKIYNYLKLIKNDIKKYVKKNSKNDNLYVNFCSFEYYENTETVKYILHKIPIDGNIFIIDQGNDQFGNGNPYISKLLNSPTWLELCKIANDLIITTGDYTHHYLDDIKIVEDLGNIKMFKRNVNNNKMDNKKTYPNKTCDKCNLTVSYKNWSRHLKSIRHQTNDVDQTIKPKFNKTYKGIPTKQIKTKKERIPKTNNKQIRTKKERIPKPHKVFNFSAKMFNSDKKDNRPILETKETAFESRLITYIIKNNMGIKDIQLFLNCLDNAVIGRLKKSLTNKNLKVNIMFLAIFKRGSEENIEYKECNFKTKNEILTENSNLIDFYTNAKIKIVNEVEDFVMKNSQWRLDQILSLGININKYVPFKGSSYIPLPENIQNKHAIINVKNEDDKCFLWAILSALHRCEKDPQRVTKYKKWKNDFDKELKDLWKLVGSQMTKDGHRRFLCKMCLNSFDTENKLNDHIHHCGNNKAAKIVLPEPYNKILEFENNDDYKPPVEYSGPNVAKEFFNCIQNEEIAISEIYDEIVPMETLNAEQLNNYNKSDKCHICERFLSELPPRLEKKLKIYLAAIEYYKQLNDDDNMCLYKSKIEEAIKYKKLNMRKVCDHDHLTGEYRGAAHSICNLTYKNPTFIPIVCHNLSGYDAHLFIKQFGNDNNDITLIPNNEEKYISFSKIIERTKYIKGEEIILKTELRFIDSFKFLSSSLDKLTNNLEKHQFKDLSKYFPEEHLNLVTRKLAYPYECMDCEEKFNETCLPPREKFYSSLTGKNITIEEYENSQQIWEVFKIQNLREFTSLYNKIDVLLLTDIMENFRDISLKNYKLDPLWYYTTPGFAWDSMLRMTKVKLDLLTDIDQILMFESGIRGGLYQCSQRYSKANNKYMGDKFKKKEESIFLQYLDANNLYGWAMSKYLRTGDFKWVNNLNNFDVMSISDVSPKGYILEVDLSYSKELHDLHSDFPLAPEKHFDDEQLPKLLTSFYDKKKYIIHYETLKLYIKLGLKITKIHRVLEFSQSPWLKVYIDFNTDLRSKAKNEFEKDYFKLMNNSVYGRTMMNVRNHVDIRLCSNEAKLEKLIVKPNFDRRTIFTENLVAIHMKRTEIFFKQPIYIGMCILDLSKSLMYDFYYNTIKKKYGNRVRLLYTDTDSRILEIKTDDFYSDIKINLDHFNTSDYPKDNIYDLPLVNKKVLGKFKDELNGKIMTEFIGLRSKLYSHRILDSEKEIKKSKGVKKNVVENKLCFDDFKNCLLTKKPKYVRQNLFRTKKHDIFTVEQNKKALSVYDDKRFILDNGMDTLAWGHYKTNIDRNGFVNHLNTLIRNQNKKD</sequence>